<dbReference type="Gene3D" id="3.40.50.2000">
    <property type="entry name" value="Glycogen Phosphorylase B"/>
    <property type="match status" value="1"/>
</dbReference>
<dbReference type="EMBL" id="MGDB01000043">
    <property type="protein sequence ID" value="OGL42506.1"/>
    <property type="molecule type" value="Genomic_DNA"/>
</dbReference>
<dbReference type="Proteomes" id="UP000178526">
    <property type="component" value="Unassembled WGS sequence"/>
</dbReference>
<organism evidence="1 2">
    <name type="scientific">Candidatus Schekmanbacteria bacterium GWA2_38_11</name>
    <dbReference type="NCBI Taxonomy" id="1817876"/>
    <lineage>
        <taxon>Bacteria</taxon>
        <taxon>Candidatus Schekmaniibacteriota</taxon>
    </lineage>
</organism>
<reference evidence="1 2" key="1">
    <citation type="journal article" date="2016" name="Nat. Commun.">
        <title>Thousands of microbial genomes shed light on interconnected biogeochemical processes in an aquifer system.</title>
        <authorList>
            <person name="Anantharaman K."/>
            <person name="Brown C.T."/>
            <person name="Hug L.A."/>
            <person name="Sharon I."/>
            <person name="Castelle C.J."/>
            <person name="Probst A.J."/>
            <person name="Thomas B.C."/>
            <person name="Singh A."/>
            <person name="Wilkins M.J."/>
            <person name="Karaoz U."/>
            <person name="Brodie E.L."/>
            <person name="Williams K.H."/>
            <person name="Hubbard S.S."/>
            <person name="Banfield J.F."/>
        </authorList>
    </citation>
    <scope>NUCLEOTIDE SEQUENCE [LARGE SCALE GENOMIC DNA]</scope>
</reference>
<gene>
    <name evidence="1" type="ORF">A2042_01135</name>
</gene>
<comment type="caution">
    <text evidence="1">The sequence shown here is derived from an EMBL/GenBank/DDBJ whole genome shotgun (WGS) entry which is preliminary data.</text>
</comment>
<proteinExistence type="predicted"/>
<dbReference type="Gene3D" id="3.40.50.11190">
    <property type="match status" value="1"/>
</dbReference>
<evidence type="ECO:0000313" key="2">
    <source>
        <dbReference type="Proteomes" id="UP000178526"/>
    </source>
</evidence>
<accession>A0A1F7RLQ3</accession>
<dbReference type="AlphaFoldDB" id="A0A1F7RLQ3"/>
<protein>
    <recommendedName>
        <fullName evidence="3">Glycosyl transferase family 28 C-terminal domain-containing protein</fullName>
    </recommendedName>
</protein>
<evidence type="ECO:0000313" key="1">
    <source>
        <dbReference type="EMBL" id="OGL42506.1"/>
    </source>
</evidence>
<sequence>MISLKEWIHLLFKNHKNPEKVLLRVDAGRKYGLSFGHVSRCLMIARVLQEEYGSEIMFLMCNFPEGINHVTRNGYRVKKLPVPSDRQEPESIMDAIKEYQPDMLIIDVPYKNIDTSYFSKLREWEINIVFIDDSRFIYPNVDVLLNSNILAPKRMQEINNQKYINTRFLLGIDYFVFDDSLLEETAIRGKGDYNILVTLGGSDPTLLTLKVLKALLEEDWTGYAFYIILGPGYSDLNEIETLIGGSRKEYNVVINPTNLIPFLKRCDFAICAGGRTMYELFYLKKNFFPIATAKHEAEVIEEFVRRGIIKIGITSWGPTSFISNLKCLTK</sequence>
<name>A0A1F7RLQ3_9BACT</name>
<evidence type="ECO:0008006" key="3">
    <source>
        <dbReference type="Google" id="ProtNLM"/>
    </source>
</evidence>
<dbReference type="GO" id="GO:0016757">
    <property type="term" value="F:glycosyltransferase activity"/>
    <property type="evidence" value="ECO:0007669"/>
    <property type="project" value="TreeGrafter"/>
</dbReference>
<dbReference type="PANTHER" id="PTHR21015:SF22">
    <property type="entry name" value="GLYCOSYLTRANSFERASE"/>
    <property type="match status" value="1"/>
</dbReference>
<dbReference type="PANTHER" id="PTHR21015">
    <property type="entry name" value="UDP-N-ACETYLGLUCOSAMINE--N-ACETYLMURAMYL-(PENTAPEPTIDE) PYROPHOSPHORYL-UNDECAPRENOL N-ACETYLGLUCOSAMINE TRANSFERASE 1"/>
    <property type="match status" value="1"/>
</dbReference>